<dbReference type="Proteomes" id="UP001251528">
    <property type="component" value="Unassembled WGS sequence"/>
</dbReference>
<proteinExistence type="predicted"/>
<evidence type="ECO:0000313" key="2">
    <source>
        <dbReference type="EMBL" id="KAK2593552.1"/>
    </source>
</evidence>
<evidence type="ECO:0008006" key="4">
    <source>
        <dbReference type="Google" id="ProtNLM"/>
    </source>
</evidence>
<gene>
    <name evidence="2" type="ORF">QQS21_008727</name>
</gene>
<dbReference type="SUPFAM" id="SSF56399">
    <property type="entry name" value="ADP-ribosylation"/>
    <property type="match status" value="1"/>
</dbReference>
<evidence type="ECO:0000256" key="1">
    <source>
        <dbReference type="SAM" id="MobiDB-lite"/>
    </source>
</evidence>
<feature type="compositionally biased region" description="Basic and acidic residues" evidence="1">
    <location>
        <begin position="418"/>
        <end position="427"/>
    </location>
</feature>
<reference evidence="2" key="1">
    <citation type="submission" date="2023-06" db="EMBL/GenBank/DDBJ databases">
        <title>Conoideocrella luteorostrata (Hypocreales: Clavicipitaceae), a potential biocontrol fungus for elongate hemlock scale in United States Christmas tree production areas.</title>
        <authorList>
            <person name="Barrett H."/>
            <person name="Lovett B."/>
            <person name="Macias A.M."/>
            <person name="Stajich J.E."/>
            <person name="Kasson M.T."/>
        </authorList>
    </citation>
    <scope>NUCLEOTIDE SEQUENCE</scope>
    <source>
        <strain evidence="2">ARSEF 14590</strain>
    </source>
</reference>
<comment type="caution">
    <text evidence="2">The sequence shown here is derived from an EMBL/GenBank/DDBJ whole genome shotgun (WGS) entry which is preliminary data.</text>
</comment>
<dbReference type="Gene3D" id="3.90.228.10">
    <property type="match status" value="1"/>
</dbReference>
<protein>
    <recommendedName>
        <fullName evidence="4">PARP catalytic domain-containing protein</fullName>
    </recommendedName>
</protein>
<dbReference type="EMBL" id="JASWJB010000206">
    <property type="protein sequence ID" value="KAK2593552.1"/>
    <property type="molecule type" value="Genomic_DNA"/>
</dbReference>
<sequence>MSPEINLSEDHLIQLSLIRDEETDELVVAGYISEERRWDAPLEGVASFSYDEMTLYITPGPYYPVAPVNWDIVNTEMPIDAVDGLRRRLREIVQGTILENSPERFRTWFDTYDGSVFEYTKVVSLLVEETRRQLDVFRAERLKRSPSKSPQPESALPFQTKARVDLSKLSASEIARKYLGKTPQDIAKLISGGYRVQHVEEVLRKDHALKFDMCQEKLRDELSKLSLGALRKYVPEALRHSTRVSDYVDHLSKPHITYHGTQRRFVPSIITNGFLRPGMMNPATSEVHGVRCGATYGRGIYSSPDPHFSLSYTDWLCTKTKPHEYFGVKLLVCATLMGRSRLMFREDDWRTQSKPYWGADSHIGNSNLEYIVFDPSQILPVYVIHLDWGDRNANFLDYIPDDPRQWTNRRTSKPHAKLSPEHQYEGDKQRAKAAVLAKASKYFPYGFGPATGNKFVVEEVGEVSEDDEDYGEYQELRVEKNHDLSKDYWSWHKYGEMEDGVNLGHEEDEYRTHVHSYGPTRESIPLPGVTVTNTNGDNDDFYLVRMMAETE</sequence>
<feature type="region of interest" description="Disordered" evidence="1">
    <location>
        <begin position="406"/>
        <end position="427"/>
    </location>
</feature>
<keyword evidence="3" id="KW-1185">Reference proteome</keyword>
<accession>A0AAJ0CJ60</accession>
<dbReference type="AlphaFoldDB" id="A0AAJ0CJ60"/>
<name>A0AAJ0CJ60_9HYPO</name>
<organism evidence="2 3">
    <name type="scientific">Conoideocrella luteorostrata</name>
    <dbReference type="NCBI Taxonomy" id="1105319"/>
    <lineage>
        <taxon>Eukaryota</taxon>
        <taxon>Fungi</taxon>
        <taxon>Dikarya</taxon>
        <taxon>Ascomycota</taxon>
        <taxon>Pezizomycotina</taxon>
        <taxon>Sordariomycetes</taxon>
        <taxon>Hypocreomycetidae</taxon>
        <taxon>Hypocreales</taxon>
        <taxon>Clavicipitaceae</taxon>
        <taxon>Conoideocrella</taxon>
    </lineage>
</organism>
<evidence type="ECO:0000313" key="3">
    <source>
        <dbReference type="Proteomes" id="UP001251528"/>
    </source>
</evidence>